<reference evidence="3 4" key="1">
    <citation type="submission" date="2016-08" db="EMBL/GenBank/DDBJ databases">
        <title>Genome sequence of Clavibacter michiganensis spp strain CFBP7494.</title>
        <authorList>
            <person name="Thapa S.P."/>
            <person name="Coaker G."/>
            <person name="Jacques M.-A."/>
        </authorList>
    </citation>
    <scope>NUCLEOTIDE SEQUENCE [LARGE SCALE GENOMIC DNA]</scope>
    <source>
        <strain evidence="3">CFBP7494</strain>
    </source>
</reference>
<gene>
    <name evidence="3" type="primary">hcnA</name>
    <name evidence="3" type="ORF">BFL34_00043</name>
</gene>
<protein>
    <submittedName>
        <fullName evidence="3">Hydrogen cyanide synthase subunit HcnA</fullName>
    </submittedName>
</protein>
<dbReference type="Proteomes" id="UP000194837">
    <property type="component" value="Unassembled WGS sequence"/>
</dbReference>
<dbReference type="InterPro" id="IPR042204">
    <property type="entry name" value="2Fe-2S-bd_N"/>
</dbReference>
<proteinExistence type="predicted"/>
<sequence>MTPRRVDPARDPIRPEPAAAVRFTVDGDPVEGVSGQTIAGALLASGTLAWRTTASAGRPRGVFCGIGVCFDCTVTVNGLPDVRACQRRAVEGDVVETGPGATVPDAGSAGSAERAGEAS</sequence>
<dbReference type="AlphaFoldDB" id="A0A251YEK4"/>
<comment type="caution">
    <text evidence="3">The sequence shown here is derived from an EMBL/GenBank/DDBJ whole genome shotgun (WGS) entry which is preliminary data.</text>
</comment>
<evidence type="ECO:0000313" key="3">
    <source>
        <dbReference type="EMBL" id="OUE22518.1"/>
    </source>
</evidence>
<dbReference type="GO" id="GO:0016491">
    <property type="term" value="F:oxidoreductase activity"/>
    <property type="evidence" value="ECO:0007669"/>
    <property type="project" value="UniProtKB-KW"/>
</dbReference>
<accession>A0A251YEK4</accession>
<dbReference type="SUPFAM" id="SSF54292">
    <property type="entry name" value="2Fe-2S ferredoxin-like"/>
    <property type="match status" value="1"/>
</dbReference>
<evidence type="ECO:0000256" key="2">
    <source>
        <dbReference type="SAM" id="MobiDB-lite"/>
    </source>
</evidence>
<evidence type="ECO:0000256" key="1">
    <source>
        <dbReference type="ARBA" id="ARBA00023002"/>
    </source>
</evidence>
<dbReference type="InterPro" id="IPR036010">
    <property type="entry name" value="2Fe-2S_ferredoxin-like_sf"/>
</dbReference>
<dbReference type="RefSeq" id="WP_086520005.1">
    <property type="nucleotide sequence ID" value="NZ_MDJW01000002.1"/>
</dbReference>
<feature type="region of interest" description="Disordered" evidence="2">
    <location>
        <begin position="96"/>
        <end position="119"/>
    </location>
</feature>
<evidence type="ECO:0000313" key="4">
    <source>
        <dbReference type="Proteomes" id="UP000194837"/>
    </source>
</evidence>
<dbReference type="GO" id="GO:0051536">
    <property type="term" value="F:iron-sulfur cluster binding"/>
    <property type="evidence" value="ECO:0007669"/>
    <property type="project" value="InterPro"/>
</dbReference>
<dbReference type="Gene3D" id="3.10.20.440">
    <property type="entry name" value="2Fe-2S iron-sulphur cluster binding domain, sarcosine oxidase, alpha subunit, N-terminal domain"/>
    <property type="match status" value="1"/>
</dbReference>
<name>A0A251YEK4_9MICO</name>
<organism evidence="3 4">
    <name type="scientific">Clavibacter michiganensis</name>
    <dbReference type="NCBI Taxonomy" id="28447"/>
    <lineage>
        <taxon>Bacteria</taxon>
        <taxon>Bacillati</taxon>
        <taxon>Actinomycetota</taxon>
        <taxon>Actinomycetes</taxon>
        <taxon>Micrococcales</taxon>
        <taxon>Microbacteriaceae</taxon>
        <taxon>Clavibacter</taxon>
    </lineage>
</organism>
<keyword evidence="1" id="KW-0560">Oxidoreductase</keyword>
<dbReference type="EMBL" id="MDJW01000002">
    <property type="protein sequence ID" value="OUE22518.1"/>
    <property type="molecule type" value="Genomic_DNA"/>
</dbReference>
<dbReference type="Pfam" id="PF13510">
    <property type="entry name" value="Fer2_4"/>
    <property type="match status" value="1"/>
</dbReference>